<name>A0ABQ9Y8E2_9EUKA</name>
<dbReference type="EMBL" id="JARBJD010000025">
    <property type="protein sequence ID" value="KAK2960010.1"/>
    <property type="molecule type" value="Genomic_DNA"/>
</dbReference>
<protein>
    <submittedName>
        <fullName evidence="2">Uncharacterized protein</fullName>
    </submittedName>
</protein>
<keyword evidence="3" id="KW-1185">Reference proteome</keyword>
<reference evidence="2 3" key="1">
    <citation type="journal article" date="2022" name="bioRxiv">
        <title>Genomics of Preaxostyla Flagellates Illuminates Evolutionary Transitions and the Path Towards Mitochondrial Loss.</title>
        <authorList>
            <person name="Novak L.V.F."/>
            <person name="Treitli S.C."/>
            <person name="Pyrih J."/>
            <person name="Halakuc P."/>
            <person name="Pipaliya S.V."/>
            <person name="Vacek V."/>
            <person name="Brzon O."/>
            <person name="Soukal P."/>
            <person name="Eme L."/>
            <person name="Dacks J.B."/>
            <person name="Karnkowska A."/>
            <person name="Elias M."/>
            <person name="Hampl V."/>
        </authorList>
    </citation>
    <scope>NUCLEOTIDE SEQUENCE [LARGE SCALE GENOMIC DNA]</scope>
    <source>
        <strain evidence="2">NAU3</strain>
        <tissue evidence="2">Gut</tissue>
    </source>
</reference>
<proteinExistence type="predicted"/>
<gene>
    <name evidence="2" type="ORF">BLNAU_4893</name>
</gene>
<feature type="region of interest" description="Disordered" evidence="1">
    <location>
        <begin position="1"/>
        <end position="47"/>
    </location>
</feature>
<feature type="compositionally biased region" description="Basic and acidic residues" evidence="1">
    <location>
        <begin position="17"/>
        <end position="35"/>
    </location>
</feature>
<evidence type="ECO:0000256" key="1">
    <source>
        <dbReference type="SAM" id="MobiDB-lite"/>
    </source>
</evidence>
<accession>A0ABQ9Y8E2</accession>
<sequence length="96" mass="10778">MDLTSEAKRSSTRTRNSRSDVDSGECPKYDEELHHANTPPNELSSQHCRHSHLIAVHSTPSNRMDSTTQVAAVPYLNNPNFTLDKQLSENEVPAEF</sequence>
<organism evidence="2 3">
    <name type="scientific">Blattamonas nauphoetae</name>
    <dbReference type="NCBI Taxonomy" id="2049346"/>
    <lineage>
        <taxon>Eukaryota</taxon>
        <taxon>Metamonada</taxon>
        <taxon>Preaxostyla</taxon>
        <taxon>Oxymonadida</taxon>
        <taxon>Blattamonas</taxon>
    </lineage>
</organism>
<comment type="caution">
    <text evidence="2">The sequence shown here is derived from an EMBL/GenBank/DDBJ whole genome shotgun (WGS) entry which is preliminary data.</text>
</comment>
<evidence type="ECO:0000313" key="3">
    <source>
        <dbReference type="Proteomes" id="UP001281761"/>
    </source>
</evidence>
<dbReference type="Proteomes" id="UP001281761">
    <property type="component" value="Unassembled WGS sequence"/>
</dbReference>
<evidence type="ECO:0000313" key="2">
    <source>
        <dbReference type="EMBL" id="KAK2960010.1"/>
    </source>
</evidence>